<proteinExistence type="predicted"/>
<keyword evidence="1" id="KW-0472">Membrane</keyword>
<gene>
    <name evidence="2" type="ORF">CAEBREN_08387</name>
</gene>
<evidence type="ECO:0000313" key="3">
    <source>
        <dbReference type="Proteomes" id="UP000008068"/>
    </source>
</evidence>
<dbReference type="HOGENOM" id="CLU_2099010_0_0_1"/>
<feature type="transmembrane region" description="Helical" evidence="1">
    <location>
        <begin position="12"/>
        <end position="29"/>
    </location>
</feature>
<protein>
    <submittedName>
        <fullName evidence="2">Uncharacterized protein</fullName>
    </submittedName>
</protein>
<accession>G0MWX1</accession>
<dbReference type="Proteomes" id="UP000008068">
    <property type="component" value="Unassembled WGS sequence"/>
</dbReference>
<dbReference type="InParanoid" id="G0MWX1"/>
<dbReference type="AlphaFoldDB" id="G0MWX1"/>
<organism evidence="3">
    <name type="scientific">Caenorhabditis brenneri</name>
    <name type="common">Nematode worm</name>
    <dbReference type="NCBI Taxonomy" id="135651"/>
    <lineage>
        <taxon>Eukaryota</taxon>
        <taxon>Metazoa</taxon>
        <taxon>Ecdysozoa</taxon>
        <taxon>Nematoda</taxon>
        <taxon>Chromadorea</taxon>
        <taxon>Rhabditida</taxon>
        <taxon>Rhabditina</taxon>
        <taxon>Rhabditomorpha</taxon>
        <taxon>Rhabditoidea</taxon>
        <taxon>Rhabditidae</taxon>
        <taxon>Peloderinae</taxon>
        <taxon>Caenorhabditis</taxon>
    </lineage>
</organism>
<name>G0MWX1_CAEBE</name>
<reference evidence="3" key="1">
    <citation type="submission" date="2011-07" db="EMBL/GenBank/DDBJ databases">
        <authorList>
            <consortium name="Caenorhabditis brenneri Sequencing and Analysis Consortium"/>
            <person name="Wilson R.K."/>
        </authorList>
    </citation>
    <scope>NUCLEOTIDE SEQUENCE [LARGE SCALE GENOMIC DNA]</scope>
    <source>
        <strain evidence="3">PB2801</strain>
    </source>
</reference>
<keyword evidence="3" id="KW-1185">Reference proteome</keyword>
<evidence type="ECO:0000313" key="2">
    <source>
        <dbReference type="EMBL" id="EGT46366.1"/>
    </source>
</evidence>
<keyword evidence="1" id="KW-1133">Transmembrane helix</keyword>
<evidence type="ECO:0000256" key="1">
    <source>
        <dbReference type="SAM" id="Phobius"/>
    </source>
</evidence>
<keyword evidence="1" id="KW-0812">Transmembrane</keyword>
<sequence>MIHIKRGFYYKIFILLHSITFLLIGLNISKPGNSIVFWIFLAYLNALCSHLVADAVLLINDILRNNPIEEEEEEPQVFESLDPSKLMETDAYRDLSVDNIFSLPRKKDKKKKNKKD</sequence>
<feature type="transmembrane region" description="Helical" evidence="1">
    <location>
        <begin position="35"/>
        <end position="59"/>
    </location>
</feature>
<dbReference type="EMBL" id="GL379817">
    <property type="protein sequence ID" value="EGT46366.1"/>
    <property type="molecule type" value="Genomic_DNA"/>
</dbReference>